<comment type="caution">
    <text evidence="2">The sequence shown here is derived from an EMBL/GenBank/DDBJ whole genome shotgun (WGS) entry which is preliminary data.</text>
</comment>
<evidence type="ECO:0000313" key="2">
    <source>
        <dbReference type="EMBL" id="KAA6400197.1"/>
    </source>
</evidence>
<dbReference type="EMBL" id="SNRW01000603">
    <property type="protein sequence ID" value="KAA6400197.1"/>
    <property type="molecule type" value="Genomic_DNA"/>
</dbReference>
<evidence type="ECO:0000256" key="1">
    <source>
        <dbReference type="SAM" id="Phobius"/>
    </source>
</evidence>
<keyword evidence="1" id="KW-0812">Transmembrane</keyword>
<protein>
    <submittedName>
        <fullName evidence="2">Uncharacterized protein</fullName>
    </submittedName>
</protein>
<feature type="transmembrane region" description="Helical" evidence="1">
    <location>
        <begin position="85"/>
        <end position="108"/>
    </location>
</feature>
<dbReference type="Proteomes" id="UP000324800">
    <property type="component" value="Unassembled WGS sequence"/>
</dbReference>
<feature type="transmembrane region" description="Helical" evidence="1">
    <location>
        <begin position="120"/>
        <end position="142"/>
    </location>
</feature>
<name>A0A5J4WYL1_9EUKA</name>
<organism evidence="2 3">
    <name type="scientific">Streblomastix strix</name>
    <dbReference type="NCBI Taxonomy" id="222440"/>
    <lineage>
        <taxon>Eukaryota</taxon>
        <taxon>Metamonada</taxon>
        <taxon>Preaxostyla</taxon>
        <taxon>Oxymonadida</taxon>
        <taxon>Streblomastigidae</taxon>
        <taxon>Streblomastix</taxon>
    </lineage>
</organism>
<proteinExistence type="predicted"/>
<reference evidence="2 3" key="1">
    <citation type="submission" date="2019-03" db="EMBL/GenBank/DDBJ databases">
        <title>Single cell metagenomics reveals metabolic interactions within the superorganism composed of flagellate Streblomastix strix and complex community of Bacteroidetes bacteria on its surface.</title>
        <authorList>
            <person name="Treitli S.C."/>
            <person name="Kolisko M."/>
            <person name="Husnik F."/>
            <person name="Keeling P."/>
            <person name="Hampl V."/>
        </authorList>
    </citation>
    <scope>NUCLEOTIDE SEQUENCE [LARGE SCALE GENOMIC DNA]</scope>
    <source>
        <strain evidence="2">ST1C</strain>
    </source>
</reference>
<evidence type="ECO:0000313" key="3">
    <source>
        <dbReference type="Proteomes" id="UP000324800"/>
    </source>
</evidence>
<accession>A0A5J4WYL1</accession>
<gene>
    <name evidence="2" type="ORF">EZS28_004275</name>
</gene>
<sequence length="179" mass="19869">MREVTIIDKQQLVLTLFNDQAKLYERKNILINPVVVTAHDVILKQFGRVVEKNGRTRLGIDMNAQEFNIYVRAESIPVIVRTINVVAGMGISSSNSIPALLAYIIVFVSSNGEGDGVRNVLIPVHGVVLTSILYKLLLLLVASNNVGVVKGMIIIEFGAKFEGNMFYLFPIDVDLSKYY</sequence>
<dbReference type="AlphaFoldDB" id="A0A5J4WYL1"/>
<keyword evidence="1" id="KW-1133">Transmembrane helix</keyword>
<keyword evidence="1" id="KW-0472">Membrane</keyword>